<evidence type="ECO:0000313" key="8">
    <source>
        <dbReference type="Proteomes" id="UP000239736"/>
    </source>
</evidence>
<keyword evidence="3 6" id="KW-0812">Transmembrane</keyword>
<dbReference type="OrthoDB" id="9804822at2"/>
<feature type="transmembrane region" description="Helical" evidence="6">
    <location>
        <begin position="184"/>
        <end position="207"/>
    </location>
</feature>
<dbReference type="PANTHER" id="PTHR30086">
    <property type="entry name" value="ARGININE EXPORTER PROTEIN ARGO"/>
    <property type="match status" value="1"/>
</dbReference>
<feature type="transmembrane region" description="Helical" evidence="6">
    <location>
        <begin position="72"/>
        <end position="93"/>
    </location>
</feature>
<feature type="transmembrane region" description="Helical" evidence="6">
    <location>
        <begin position="41"/>
        <end position="66"/>
    </location>
</feature>
<evidence type="ECO:0000256" key="1">
    <source>
        <dbReference type="ARBA" id="ARBA00004651"/>
    </source>
</evidence>
<accession>A0A2S5JMC6</accession>
<evidence type="ECO:0000256" key="2">
    <source>
        <dbReference type="ARBA" id="ARBA00022475"/>
    </source>
</evidence>
<dbReference type="Proteomes" id="UP000239736">
    <property type="component" value="Unassembled WGS sequence"/>
</dbReference>
<protein>
    <submittedName>
        <fullName evidence="7">Threonine/homoserine/homoserine lactone efflux protein</fullName>
    </submittedName>
</protein>
<dbReference type="InterPro" id="IPR001123">
    <property type="entry name" value="LeuE-type"/>
</dbReference>
<feature type="transmembrane region" description="Helical" evidence="6">
    <location>
        <begin position="152"/>
        <end position="172"/>
    </location>
</feature>
<evidence type="ECO:0000256" key="6">
    <source>
        <dbReference type="SAM" id="Phobius"/>
    </source>
</evidence>
<comment type="caution">
    <text evidence="7">The sequence shown here is derived from an EMBL/GenBank/DDBJ whole genome shotgun (WGS) entry which is preliminary data.</text>
</comment>
<gene>
    <name evidence="7" type="ORF">LV82_00489</name>
</gene>
<keyword evidence="5 6" id="KW-0472">Membrane</keyword>
<feature type="transmembrane region" description="Helical" evidence="6">
    <location>
        <begin position="6"/>
        <end position="29"/>
    </location>
</feature>
<name>A0A2S5JMC6_9RHOB</name>
<keyword evidence="8" id="KW-1185">Reference proteome</keyword>
<evidence type="ECO:0000256" key="5">
    <source>
        <dbReference type="ARBA" id="ARBA00023136"/>
    </source>
</evidence>
<reference evidence="7 8" key="1">
    <citation type="submission" date="2018-01" db="EMBL/GenBank/DDBJ databases">
        <title>Genomic Encyclopedia of Archaeal and Bacterial Type Strains, Phase II (KMG-II): from individual species to whole genera.</title>
        <authorList>
            <person name="Goeker M."/>
        </authorList>
    </citation>
    <scope>NUCLEOTIDE SEQUENCE [LARGE SCALE GENOMIC DNA]</scope>
    <source>
        <strain evidence="7 8">DSM 12048</strain>
    </source>
</reference>
<comment type="subcellular location">
    <subcellularLocation>
        <location evidence="1">Cell membrane</location>
        <topology evidence="1">Multi-pass membrane protein</topology>
    </subcellularLocation>
</comment>
<evidence type="ECO:0000313" key="7">
    <source>
        <dbReference type="EMBL" id="PPB82551.1"/>
    </source>
</evidence>
<dbReference type="EMBL" id="PRDS01000001">
    <property type="protein sequence ID" value="PPB82551.1"/>
    <property type="molecule type" value="Genomic_DNA"/>
</dbReference>
<evidence type="ECO:0000256" key="4">
    <source>
        <dbReference type="ARBA" id="ARBA00022989"/>
    </source>
</evidence>
<evidence type="ECO:0000256" key="3">
    <source>
        <dbReference type="ARBA" id="ARBA00022692"/>
    </source>
</evidence>
<organism evidence="7 8">
    <name type="scientific">Albidovulum inexpectatum</name>
    <dbReference type="NCBI Taxonomy" id="196587"/>
    <lineage>
        <taxon>Bacteria</taxon>
        <taxon>Pseudomonadati</taxon>
        <taxon>Pseudomonadota</taxon>
        <taxon>Alphaproteobacteria</taxon>
        <taxon>Rhodobacterales</taxon>
        <taxon>Paracoccaceae</taxon>
        <taxon>Albidovulum</taxon>
    </lineage>
</organism>
<dbReference type="Pfam" id="PF01810">
    <property type="entry name" value="LysE"/>
    <property type="match status" value="1"/>
</dbReference>
<keyword evidence="2" id="KW-1003">Cell membrane</keyword>
<keyword evidence="4 6" id="KW-1133">Transmembrane helix</keyword>
<proteinExistence type="predicted"/>
<dbReference type="GO" id="GO:0015171">
    <property type="term" value="F:amino acid transmembrane transporter activity"/>
    <property type="evidence" value="ECO:0007669"/>
    <property type="project" value="TreeGrafter"/>
</dbReference>
<dbReference type="AlphaFoldDB" id="A0A2S5JMC6"/>
<feature type="transmembrane region" description="Helical" evidence="6">
    <location>
        <begin position="114"/>
        <end position="140"/>
    </location>
</feature>
<sequence>MTLSVGALLAYALTVGLLWLTPGPVWVALTARALAGGFASAWPLAVGVTLGDLLWPLVAIYGLAWIVDQVDVFMWVLRIVAAIVFGVMGAALIRHAGRPVGADSRLTRPGRWAGFAAGVGAILGNPKAVLFYMGVLPGFFDLRSVSLADAAAIAGVSALVPLMGNLALSHMVGRARDLLRSPRALWWMNAGAGGLLIGVGLVIALSAI</sequence>
<dbReference type="GO" id="GO:0005886">
    <property type="term" value="C:plasma membrane"/>
    <property type="evidence" value="ECO:0007669"/>
    <property type="project" value="UniProtKB-SubCell"/>
</dbReference>
<dbReference type="RefSeq" id="WP_104069084.1">
    <property type="nucleotide sequence ID" value="NZ_PRDS01000001.1"/>
</dbReference>
<dbReference type="PANTHER" id="PTHR30086:SF20">
    <property type="entry name" value="ARGININE EXPORTER PROTEIN ARGO-RELATED"/>
    <property type="match status" value="1"/>
</dbReference>